<dbReference type="AlphaFoldDB" id="A0A7Y9LSA7"/>
<dbReference type="Proteomes" id="UP000521748">
    <property type="component" value="Unassembled WGS sequence"/>
</dbReference>
<dbReference type="InterPro" id="IPR039425">
    <property type="entry name" value="RNA_pol_sigma-70-like"/>
</dbReference>
<keyword evidence="6" id="KW-0472">Membrane</keyword>
<dbReference type="Pfam" id="PF04542">
    <property type="entry name" value="Sigma70_r2"/>
    <property type="match status" value="1"/>
</dbReference>
<evidence type="ECO:0000256" key="3">
    <source>
        <dbReference type="ARBA" id="ARBA00023082"/>
    </source>
</evidence>
<evidence type="ECO:0000256" key="4">
    <source>
        <dbReference type="ARBA" id="ARBA00023125"/>
    </source>
</evidence>
<dbReference type="InterPro" id="IPR041916">
    <property type="entry name" value="Anti_sigma_zinc_sf"/>
</dbReference>
<evidence type="ECO:0000256" key="2">
    <source>
        <dbReference type="ARBA" id="ARBA00023015"/>
    </source>
</evidence>
<dbReference type="Gene3D" id="1.10.10.1320">
    <property type="entry name" value="Anti-sigma factor, zinc-finger domain"/>
    <property type="match status" value="1"/>
</dbReference>
<accession>A0A7Y9LSA7</accession>
<dbReference type="InterPro" id="IPR013325">
    <property type="entry name" value="RNA_pol_sigma_r2"/>
</dbReference>
<dbReference type="InterPro" id="IPR014284">
    <property type="entry name" value="RNA_pol_sigma-70_dom"/>
</dbReference>
<dbReference type="Gene3D" id="1.10.1740.10">
    <property type="match status" value="1"/>
</dbReference>
<gene>
    <name evidence="8" type="ORF">FHU41_000894</name>
</gene>
<dbReference type="InterPro" id="IPR007627">
    <property type="entry name" value="RNA_pol_sigma70_r2"/>
</dbReference>
<keyword evidence="3" id="KW-0731">Sigma factor</keyword>
<name>A0A7Y9LSA7_9MICC</name>
<dbReference type="GO" id="GO:0006352">
    <property type="term" value="P:DNA-templated transcription initiation"/>
    <property type="evidence" value="ECO:0007669"/>
    <property type="project" value="InterPro"/>
</dbReference>
<dbReference type="Gene3D" id="1.10.10.10">
    <property type="entry name" value="Winged helix-like DNA-binding domain superfamily/Winged helix DNA-binding domain"/>
    <property type="match status" value="1"/>
</dbReference>
<keyword evidence="6" id="KW-1133">Transmembrane helix</keyword>
<comment type="similarity">
    <text evidence="1">Belongs to the sigma-70 factor family. ECF subfamily.</text>
</comment>
<protein>
    <submittedName>
        <fullName evidence="8">RNA polymerase sigma factor (Sigma-70 family)</fullName>
    </submittedName>
</protein>
<evidence type="ECO:0000256" key="6">
    <source>
        <dbReference type="SAM" id="Phobius"/>
    </source>
</evidence>
<keyword evidence="6" id="KW-0812">Transmembrane</keyword>
<dbReference type="GO" id="GO:0003677">
    <property type="term" value="F:DNA binding"/>
    <property type="evidence" value="ECO:0007669"/>
    <property type="project" value="UniProtKB-KW"/>
</dbReference>
<keyword evidence="9" id="KW-1185">Reference proteome</keyword>
<organism evidence="8 9">
    <name type="scientific">Psychromicrobium silvestre</name>
    <dbReference type="NCBI Taxonomy" id="1645614"/>
    <lineage>
        <taxon>Bacteria</taxon>
        <taxon>Bacillati</taxon>
        <taxon>Actinomycetota</taxon>
        <taxon>Actinomycetes</taxon>
        <taxon>Micrococcales</taxon>
        <taxon>Micrococcaceae</taxon>
        <taxon>Psychromicrobium</taxon>
    </lineage>
</organism>
<dbReference type="RefSeq" id="WP_179388406.1">
    <property type="nucleotide sequence ID" value="NZ_JACBYQ010000001.1"/>
</dbReference>
<evidence type="ECO:0000313" key="9">
    <source>
        <dbReference type="Proteomes" id="UP000521748"/>
    </source>
</evidence>
<evidence type="ECO:0000259" key="7">
    <source>
        <dbReference type="Pfam" id="PF04542"/>
    </source>
</evidence>
<proteinExistence type="inferred from homology"/>
<feature type="transmembrane region" description="Helical" evidence="6">
    <location>
        <begin position="286"/>
        <end position="308"/>
    </location>
</feature>
<dbReference type="GO" id="GO:0016987">
    <property type="term" value="F:sigma factor activity"/>
    <property type="evidence" value="ECO:0007669"/>
    <property type="project" value="UniProtKB-KW"/>
</dbReference>
<dbReference type="SUPFAM" id="SSF88946">
    <property type="entry name" value="Sigma2 domain of RNA polymerase sigma factors"/>
    <property type="match status" value="1"/>
</dbReference>
<dbReference type="EMBL" id="JACBYQ010000001">
    <property type="protein sequence ID" value="NYE94673.1"/>
    <property type="molecule type" value="Genomic_DNA"/>
</dbReference>
<dbReference type="NCBIfam" id="TIGR02937">
    <property type="entry name" value="sigma70-ECF"/>
    <property type="match status" value="1"/>
</dbReference>
<dbReference type="PANTHER" id="PTHR43133:SF8">
    <property type="entry name" value="RNA POLYMERASE SIGMA FACTOR HI_1459-RELATED"/>
    <property type="match status" value="1"/>
</dbReference>
<evidence type="ECO:0000256" key="5">
    <source>
        <dbReference type="ARBA" id="ARBA00023163"/>
    </source>
</evidence>
<evidence type="ECO:0000256" key="1">
    <source>
        <dbReference type="ARBA" id="ARBA00010641"/>
    </source>
</evidence>
<keyword evidence="5" id="KW-0804">Transcription</keyword>
<dbReference type="InterPro" id="IPR036388">
    <property type="entry name" value="WH-like_DNA-bd_sf"/>
</dbReference>
<feature type="domain" description="RNA polymerase sigma-70 region 2" evidence="7">
    <location>
        <begin position="36"/>
        <end position="104"/>
    </location>
</feature>
<dbReference type="InterPro" id="IPR013324">
    <property type="entry name" value="RNA_pol_sigma_r3/r4-like"/>
</dbReference>
<keyword evidence="4" id="KW-0238">DNA-binding</keyword>
<dbReference type="PANTHER" id="PTHR43133">
    <property type="entry name" value="RNA POLYMERASE ECF-TYPE SIGMA FACTO"/>
    <property type="match status" value="1"/>
</dbReference>
<keyword evidence="2" id="KW-0805">Transcription regulation</keyword>
<reference evidence="8 9" key="1">
    <citation type="submission" date="2020-07" db="EMBL/GenBank/DDBJ databases">
        <title>Sequencing the genomes of 1000 actinobacteria strains.</title>
        <authorList>
            <person name="Klenk H.-P."/>
        </authorList>
    </citation>
    <scope>NUCLEOTIDE SEQUENCE [LARGE SCALE GENOMIC DNA]</scope>
    <source>
        <strain evidence="8 9">DSM 102047</strain>
    </source>
</reference>
<sequence length="496" mass="51984">MSSQKNEYAPGREKTSSDAELITLVKAGQEEAFDELYRRHHSIALAIARQNVDTPSDAEDIAAEAFAHVLAMLKAGSGPENFFRAYLLTVVTRTAHRANAKNSRIRATDDEQMLDVSVEDEIPELEAIDSRAVAEAFQELPERWRATLWYIDVEGQKPASVGVILGISANAVSSLAGRARDALRSGYLQKHVQTVALDDCRPFANNLGSYVTGSLRKFTRDQVTEHLSSCSKCTALLVELSDIRGTMRRALVPAITGLSAASYQATAQPLGFGDAVTGSAVAKSKVVILIGSTIAVVGILALLTIHLFGVGPDRPLKEAAKLIPQEVAVAQTPVPVKKPLQTPTPSKPALVPVPAPAATTQPPVTAPVAVPVPVPTPTPTRVPTKVTGQILAASTPSGSSSVSISMVADGTQPLSFLKVELKLGPGKVFSQSQPAQASGWSCSAPTGAKDLIVCTTDQGSKTPLSLSANIDSGSPTSLSLTISGTGITTTSSSRTV</sequence>
<dbReference type="SUPFAM" id="SSF88659">
    <property type="entry name" value="Sigma3 and sigma4 domains of RNA polymerase sigma factors"/>
    <property type="match status" value="1"/>
</dbReference>
<comment type="caution">
    <text evidence="8">The sequence shown here is derived from an EMBL/GenBank/DDBJ whole genome shotgun (WGS) entry which is preliminary data.</text>
</comment>
<evidence type="ECO:0000313" key="8">
    <source>
        <dbReference type="EMBL" id="NYE94673.1"/>
    </source>
</evidence>